<proteinExistence type="inferred from homology"/>
<evidence type="ECO:0000256" key="6">
    <source>
        <dbReference type="ARBA" id="ARBA00022801"/>
    </source>
</evidence>
<dbReference type="InterPro" id="IPR013780">
    <property type="entry name" value="Glyco_hydro_b"/>
</dbReference>
<evidence type="ECO:0000256" key="4">
    <source>
        <dbReference type="ARBA" id="ARBA00012755"/>
    </source>
</evidence>
<evidence type="ECO:0000256" key="8">
    <source>
        <dbReference type="RuleBase" id="RU361168"/>
    </source>
</evidence>
<dbReference type="VEuPathDB" id="FungiDB:JI435_060730"/>
<dbReference type="InterPro" id="IPR013785">
    <property type="entry name" value="Aldolase_TIM"/>
</dbReference>
<evidence type="ECO:0000256" key="7">
    <source>
        <dbReference type="ARBA" id="ARBA00023295"/>
    </source>
</evidence>
<dbReference type="OrthoDB" id="5795902at2759"/>
<dbReference type="EC" id="3.2.1.22" evidence="4 8"/>
<evidence type="ECO:0000259" key="10">
    <source>
        <dbReference type="Pfam" id="PF17801"/>
    </source>
</evidence>
<dbReference type="Pfam" id="PF16499">
    <property type="entry name" value="Melibiase_2"/>
    <property type="match status" value="1"/>
</dbReference>
<dbReference type="Gene3D" id="2.60.40.1180">
    <property type="entry name" value="Golgi alpha-mannosidase II"/>
    <property type="match status" value="1"/>
</dbReference>
<evidence type="ECO:0000256" key="3">
    <source>
        <dbReference type="ARBA" id="ARBA00009743"/>
    </source>
</evidence>
<evidence type="ECO:0000313" key="11">
    <source>
        <dbReference type="EMBL" id="QRD05801.1"/>
    </source>
</evidence>
<evidence type="ECO:0000256" key="9">
    <source>
        <dbReference type="SAM" id="SignalP"/>
    </source>
</evidence>
<dbReference type="EMBL" id="CP069041">
    <property type="protein sequence ID" value="QRD05801.1"/>
    <property type="molecule type" value="Genomic_DNA"/>
</dbReference>
<evidence type="ECO:0000313" key="12">
    <source>
        <dbReference type="Proteomes" id="UP000663193"/>
    </source>
</evidence>
<dbReference type="PANTHER" id="PTHR11452:SF75">
    <property type="entry name" value="ALPHA-GALACTOSIDASE MEL1"/>
    <property type="match status" value="1"/>
</dbReference>
<dbReference type="CDD" id="cd14792">
    <property type="entry name" value="GH27"/>
    <property type="match status" value="1"/>
</dbReference>
<comment type="function">
    <text evidence="2">Hydrolyzes a variety of simple alpha-D-galactoside as well as more complex molecules such as oligosaccharides and polysaccharides.</text>
</comment>
<organism evidence="11 12">
    <name type="scientific">Phaeosphaeria nodorum (strain SN15 / ATCC MYA-4574 / FGSC 10173)</name>
    <name type="common">Glume blotch fungus</name>
    <name type="synonym">Parastagonospora nodorum</name>
    <dbReference type="NCBI Taxonomy" id="321614"/>
    <lineage>
        <taxon>Eukaryota</taxon>
        <taxon>Fungi</taxon>
        <taxon>Dikarya</taxon>
        <taxon>Ascomycota</taxon>
        <taxon>Pezizomycotina</taxon>
        <taxon>Dothideomycetes</taxon>
        <taxon>Pleosporomycetidae</taxon>
        <taxon>Pleosporales</taxon>
        <taxon>Pleosporineae</taxon>
        <taxon>Phaeosphaeriaceae</taxon>
        <taxon>Parastagonospora</taxon>
    </lineage>
</organism>
<comment type="similarity">
    <text evidence="3 8">Belongs to the glycosyl hydrolase 27 family.</text>
</comment>
<keyword evidence="8" id="KW-1015">Disulfide bond</keyword>
<feature type="chain" id="PRO_5030801867" description="Alpha-galactosidase" evidence="9">
    <location>
        <begin position="21"/>
        <end position="412"/>
    </location>
</feature>
<evidence type="ECO:0000256" key="2">
    <source>
        <dbReference type="ARBA" id="ARBA00003969"/>
    </source>
</evidence>
<feature type="domain" description="Alpha galactosidase C-terminal" evidence="10">
    <location>
        <begin position="341"/>
        <end position="409"/>
    </location>
</feature>
<dbReference type="InterPro" id="IPR017853">
    <property type="entry name" value="GH"/>
</dbReference>
<dbReference type="SUPFAM" id="SSF51445">
    <property type="entry name" value="(Trans)glycosidases"/>
    <property type="match status" value="1"/>
</dbReference>
<dbReference type="FunFam" id="3.20.20.70:FF:000354">
    <property type="entry name" value="Alpha-galactosidase"/>
    <property type="match status" value="1"/>
</dbReference>
<keyword evidence="5 9" id="KW-0732">Signal</keyword>
<keyword evidence="7 8" id="KW-0326">Glycosidase</keyword>
<reference evidence="12" key="1">
    <citation type="journal article" date="2021" name="BMC Genomics">
        <title>Chromosome-level genome assembly and manually-curated proteome of model necrotroph Parastagonospora nodorum Sn15 reveals a genome-wide trove of candidate effector homologs, and redundancy of virulence-related functions within an accessory chromosome.</title>
        <authorList>
            <person name="Bertazzoni S."/>
            <person name="Jones D.A.B."/>
            <person name="Phan H.T."/>
            <person name="Tan K.-C."/>
            <person name="Hane J.K."/>
        </authorList>
    </citation>
    <scope>NUCLEOTIDE SEQUENCE [LARGE SCALE GENOMIC DNA]</scope>
    <source>
        <strain evidence="12">SN15 / ATCC MYA-4574 / FGSC 10173)</strain>
    </source>
</reference>
<dbReference type="Gene3D" id="3.20.20.70">
    <property type="entry name" value="Aldolase class I"/>
    <property type="match status" value="1"/>
</dbReference>
<evidence type="ECO:0000256" key="5">
    <source>
        <dbReference type="ARBA" id="ARBA00022729"/>
    </source>
</evidence>
<dbReference type="GO" id="GO:0005975">
    <property type="term" value="P:carbohydrate metabolic process"/>
    <property type="evidence" value="ECO:0007669"/>
    <property type="project" value="InterPro"/>
</dbReference>
<dbReference type="InterPro" id="IPR041233">
    <property type="entry name" value="Melibiase_C"/>
</dbReference>
<comment type="catalytic activity">
    <reaction evidence="1 8">
        <text>Hydrolysis of terminal, non-reducing alpha-D-galactose residues in alpha-D-galactosides, including galactose oligosaccharides, galactomannans and galactolipids.</text>
        <dbReference type="EC" id="3.2.1.22"/>
    </reaction>
</comment>
<protein>
    <recommendedName>
        <fullName evidence="4 8">Alpha-galactosidase</fullName>
        <ecNumber evidence="4 8">3.2.1.22</ecNumber>
    </recommendedName>
    <alternativeName>
        <fullName evidence="8">Melibiase</fullName>
    </alternativeName>
</protein>
<dbReference type="InterPro" id="IPR002241">
    <property type="entry name" value="Glyco_hydro_27"/>
</dbReference>
<feature type="signal peptide" evidence="9">
    <location>
        <begin position="1"/>
        <end position="20"/>
    </location>
</feature>
<dbReference type="SUPFAM" id="SSF51011">
    <property type="entry name" value="Glycosyl hydrolase domain"/>
    <property type="match status" value="1"/>
</dbReference>
<keyword evidence="12" id="KW-1185">Reference proteome</keyword>
<dbReference type="Pfam" id="PF17801">
    <property type="entry name" value="Melibiase_C"/>
    <property type="match status" value="1"/>
</dbReference>
<dbReference type="Proteomes" id="UP000663193">
    <property type="component" value="Chromosome 19"/>
</dbReference>
<dbReference type="GO" id="GO:0004557">
    <property type="term" value="F:alpha-galactosidase activity"/>
    <property type="evidence" value="ECO:0007669"/>
    <property type="project" value="UniProtKB-EC"/>
</dbReference>
<dbReference type="PROSITE" id="PS00512">
    <property type="entry name" value="ALPHA_GALACTOSIDASE"/>
    <property type="match status" value="1"/>
</dbReference>
<dbReference type="AlphaFoldDB" id="A0A7U2I9N2"/>
<accession>A0A7U2I9N2</accession>
<keyword evidence="6 8" id="KW-0378">Hydrolase</keyword>
<evidence type="ECO:0000256" key="1">
    <source>
        <dbReference type="ARBA" id="ARBA00001255"/>
    </source>
</evidence>
<dbReference type="PANTHER" id="PTHR11452">
    <property type="entry name" value="ALPHA-GALACTOSIDASE/ALPHA-N-ACETYLGALACTOSAMINIDASE"/>
    <property type="match status" value="1"/>
</dbReference>
<sequence length="412" mass="43722">MKNIASTIVVASAVHGIALAAPAGLDDSLDKRLENGLGRTPALGYNNWNNGGCTHASADSALKVADLMISLGLKDVGYQYLNIDDCWHSKQRNSSGFLVPDPSKWPQGMKPVVDQIHGKGLKFGLYGDAGIMTCAGYPGSQGHEAQDAKTLASWGVDYWKHDACYLPCVTGGTPQTCWDSRSSTKSYYATMRDALAGAGRPILFSMCQWGRDSVWTWGKDYGNSWRMSGDIANTWNSLASIASNAAGMAQYAAPGGFNDLDMLQVGNGALNENEERAHVGLWMIAKSPILIGTDLSKIKQSTLTLLKNKALIAINQDKLGKAAGYFRPSGQPAPVNGKLYPYWAGPLSDGVVVGLVAADGAATLSANFSEVPGLGSGNWKWTEVFTGATGTGTSVSAQLGSHDMRVYKVTKA</sequence>
<gene>
    <name evidence="11" type="ORF">JI435_060730</name>
</gene>
<dbReference type="InterPro" id="IPR000111">
    <property type="entry name" value="Glyco_hydro_27/36_CS"/>
</dbReference>
<dbReference type="PRINTS" id="PR00740">
    <property type="entry name" value="GLHYDRLASE27"/>
</dbReference>
<name>A0A7U2I9N2_PHANO</name>